<gene>
    <name evidence="2" type="ORF">IM811_006622</name>
</gene>
<protein>
    <submittedName>
        <fullName evidence="2">Uncharacterized protein</fullName>
    </submittedName>
</protein>
<accession>A0A8H7N2H6</accession>
<dbReference type="Proteomes" id="UP000616885">
    <property type="component" value="Unassembled WGS sequence"/>
</dbReference>
<comment type="caution">
    <text evidence="2">The sequence shown here is derived from an EMBL/GenBank/DDBJ whole genome shotgun (WGS) entry which is preliminary data.</text>
</comment>
<evidence type="ECO:0000313" key="3">
    <source>
        <dbReference type="Proteomes" id="UP000616885"/>
    </source>
</evidence>
<evidence type="ECO:0000313" key="2">
    <source>
        <dbReference type="EMBL" id="KAF9743531.1"/>
    </source>
</evidence>
<feature type="compositionally biased region" description="Basic and acidic residues" evidence="1">
    <location>
        <begin position="1"/>
        <end position="10"/>
    </location>
</feature>
<proteinExistence type="predicted"/>
<dbReference type="AlphaFoldDB" id="A0A8H7N2H6"/>
<feature type="compositionally biased region" description="Basic and acidic residues" evidence="1">
    <location>
        <begin position="20"/>
        <end position="35"/>
    </location>
</feature>
<feature type="compositionally biased region" description="Polar residues" evidence="1">
    <location>
        <begin position="136"/>
        <end position="148"/>
    </location>
</feature>
<feature type="compositionally biased region" description="Basic and acidic residues" evidence="1">
    <location>
        <begin position="91"/>
        <end position="101"/>
    </location>
</feature>
<feature type="region of interest" description="Disordered" evidence="1">
    <location>
        <begin position="1"/>
        <end position="148"/>
    </location>
</feature>
<sequence length="148" mass="16212">MFDKNRERPAKGKTGTEGGVSEKEKNRKAREDKIGGKLQQQPESPKEQPPLPHSEEQKIQSTTSNKKKDSDSSKSAPSTDKSKDTTYTGLDKPDDLPDTPHKKTQTTNSDDIDLSSKPPSTPNTNSKITPMATRKMASSSLSIPLSFL</sequence>
<organism evidence="2 3">
    <name type="scientific">Bionectria ochroleuca</name>
    <name type="common">Gliocladium roseum</name>
    <dbReference type="NCBI Taxonomy" id="29856"/>
    <lineage>
        <taxon>Eukaryota</taxon>
        <taxon>Fungi</taxon>
        <taxon>Dikarya</taxon>
        <taxon>Ascomycota</taxon>
        <taxon>Pezizomycotina</taxon>
        <taxon>Sordariomycetes</taxon>
        <taxon>Hypocreomycetidae</taxon>
        <taxon>Hypocreales</taxon>
        <taxon>Bionectriaceae</taxon>
        <taxon>Clonostachys</taxon>
    </lineage>
</organism>
<name>A0A8H7N2H6_BIOOC</name>
<evidence type="ECO:0000256" key="1">
    <source>
        <dbReference type="SAM" id="MobiDB-lite"/>
    </source>
</evidence>
<feature type="compositionally biased region" description="Low complexity" evidence="1">
    <location>
        <begin position="115"/>
        <end position="127"/>
    </location>
</feature>
<reference evidence="2" key="1">
    <citation type="submission" date="2020-10" db="EMBL/GenBank/DDBJ databases">
        <title>High-Quality Genome Resource of Clonostachys rosea strain S41 by Oxford Nanopore Long-Read Sequencing.</title>
        <authorList>
            <person name="Wang H."/>
        </authorList>
    </citation>
    <scope>NUCLEOTIDE SEQUENCE</scope>
    <source>
        <strain evidence="2">S41</strain>
    </source>
</reference>
<dbReference type="EMBL" id="JADCTT010000017">
    <property type="protein sequence ID" value="KAF9743531.1"/>
    <property type="molecule type" value="Genomic_DNA"/>
</dbReference>